<dbReference type="Gene3D" id="1.20.1640.10">
    <property type="entry name" value="Multidrug efflux transporter AcrB transmembrane domain"/>
    <property type="match status" value="2"/>
</dbReference>
<dbReference type="PANTHER" id="PTHR32063:SF0">
    <property type="entry name" value="SWARMING MOTILITY PROTEIN SWRC"/>
    <property type="match status" value="1"/>
</dbReference>
<evidence type="ECO:0000313" key="3">
    <source>
        <dbReference type="Proteomes" id="UP000030993"/>
    </source>
</evidence>
<feature type="transmembrane region" description="Helical" evidence="1">
    <location>
        <begin position="12"/>
        <end position="34"/>
    </location>
</feature>
<dbReference type="eggNOG" id="COG0841">
    <property type="taxonomic scope" value="Bacteria"/>
</dbReference>
<keyword evidence="3" id="KW-1185">Reference proteome</keyword>
<name>A0A0B2JZX8_9FIRM</name>
<feature type="transmembrane region" description="Helical" evidence="1">
    <location>
        <begin position="859"/>
        <end position="878"/>
    </location>
</feature>
<dbReference type="Pfam" id="PF00873">
    <property type="entry name" value="ACR_tran"/>
    <property type="match status" value="1"/>
</dbReference>
<dbReference type="SUPFAM" id="SSF82866">
    <property type="entry name" value="Multidrug efflux transporter AcrB transmembrane domain"/>
    <property type="match status" value="2"/>
</dbReference>
<gene>
    <name evidence="2" type="ORF">NZ47_10075</name>
</gene>
<keyword evidence="1" id="KW-0472">Membrane</keyword>
<feature type="transmembrane region" description="Helical" evidence="1">
    <location>
        <begin position="527"/>
        <end position="549"/>
    </location>
</feature>
<feature type="transmembrane region" description="Helical" evidence="1">
    <location>
        <begin position="428"/>
        <end position="448"/>
    </location>
</feature>
<dbReference type="Gene3D" id="3.30.70.1440">
    <property type="entry name" value="Multidrug efflux transporter AcrB pore domain"/>
    <property type="match status" value="1"/>
</dbReference>
<dbReference type="SUPFAM" id="SSF82714">
    <property type="entry name" value="Multidrug efflux transporter AcrB TolC docking domain, DN and DC subdomains"/>
    <property type="match status" value="2"/>
</dbReference>
<dbReference type="Proteomes" id="UP000030993">
    <property type="component" value="Unassembled WGS sequence"/>
</dbReference>
<keyword evidence="1" id="KW-0812">Transmembrane</keyword>
<dbReference type="Gene3D" id="3.30.70.1430">
    <property type="entry name" value="Multidrug efflux transporter AcrB pore domain"/>
    <property type="match status" value="2"/>
</dbReference>
<dbReference type="EMBL" id="JSCE01000190">
    <property type="protein sequence ID" value="KHM51517.1"/>
    <property type="molecule type" value="Genomic_DNA"/>
</dbReference>
<feature type="transmembrane region" description="Helical" evidence="1">
    <location>
        <begin position="357"/>
        <end position="377"/>
    </location>
</feature>
<keyword evidence="1" id="KW-1133">Transmembrane helix</keyword>
<feature type="transmembrane region" description="Helical" evidence="1">
    <location>
        <begin position="960"/>
        <end position="978"/>
    </location>
</feature>
<evidence type="ECO:0000313" key="2">
    <source>
        <dbReference type="EMBL" id="KHM51517.1"/>
    </source>
</evidence>
<feature type="transmembrane region" description="Helical" evidence="1">
    <location>
        <begin position="332"/>
        <end position="350"/>
    </location>
</feature>
<dbReference type="Gene3D" id="3.30.2090.10">
    <property type="entry name" value="Multidrug efflux transporter AcrB TolC docking domain, DN and DC subdomains"/>
    <property type="match status" value="2"/>
</dbReference>
<feature type="transmembrane region" description="Helical" evidence="1">
    <location>
        <begin position="885"/>
        <end position="905"/>
    </location>
</feature>
<feature type="transmembrane region" description="Helical" evidence="1">
    <location>
        <begin position="383"/>
        <end position="408"/>
    </location>
</feature>
<protein>
    <submittedName>
        <fullName evidence="2">Multidrug transporter</fullName>
    </submittedName>
</protein>
<feature type="transmembrane region" description="Helical" evidence="1">
    <location>
        <begin position="460"/>
        <end position="487"/>
    </location>
</feature>
<dbReference type="Gene3D" id="3.30.70.1320">
    <property type="entry name" value="Multidrug efflux transporter AcrB pore domain like"/>
    <property type="match status" value="1"/>
</dbReference>
<dbReference type="RefSeq" id="WP_039210107.1">
    <property type="nucleotide sequence ID" value="NZ_JSCE01000190.1"/>
</dbReference>
<proteinExistence type="predicted"/>
<organism evidence="2 3">
    <name type="scientific">Anaerovibrio lipolyticus</name>
    <dbReference type="NCBI Taxonomy" id="82374"/>
    <lineage>
        <taxon>Bacteria</taxon>
        <taxon>Bacillati</taxon>
        <taxon>Bacillota</taxon>
        <taxon>Negativicutes</taxon>
        <taxon>Selenomonadales</taxon>
        <taxon>Selenomonadaceae</taxon>
        <taxon>Anaerovibrio</taxon>
    </lineage>
</organism>
<dbReference type="InterPro" id="IPR001036">
    <property type="entry name" value="Acrflvin-R"/>
</dbReference>
<dbReference type="SUPFAM" id="SSF82693">
    <property type="entry name" value="Multidrug efflux transporter AcrB pore domain, PN1, PN2, PC1 and PC2 subdomains"/>
    <property type="match status" value="3"/>
</dbReference>
<dbReference type="STRING" id="82374.NZ47_10075"/>
<sequence>MNITRFSIKRPVGISMIVCLFVVLGLFSFIRIGVELLPAVNTPYITVMVKYPGASAESVEQQVVKPVEEALSSLSNVKNIQSTAQYERARVTVELEFDADADSAAIDATKKVEAIRYNLPDEADEPVVIKRDDNDEPIVEVAVTSEHSMSDMYSKVDKVFADELQQAGGVSEIEVFGGLDKEVAVEVDKDKMAAYKLNLNDIVTAIKKENKLLPSGTIYTDKYKSDVRAVAQYEKASDIEKIFVQNSSKAQIPLTSVASVRHQNARVNRYGEFNGESSVMMLIYKNSDANVVETADNIERKLENIRRENPDYQFTVTSNDADYVRNSLNNTLGTLIEGLITTGLVLFLFLRGWRSMAAVMVAIPTSLIATFFVMYSAGFTFNMMSLMGMTLCIGILVDDSVVVLENIIRHLKMGEAPDEAAENGRMEIGMAAVAITLCDAVTFLPIAFMSGMTGQFFRQFGLTIVFAGMFSLFVSFTLTPMLASKFYRKGYHPSRKKLWDFMDQLEERAVTKYEELLKKSFANQKKLLLGALALFIGSVALIPLGAVGAEYMPRTDEGSFQMFVEMPVSYTADETHKVITRIEEKLDTIPEVKHYLGNAGGSSSNEGRIRVELKDRGERSRSVWEIADEMRAFSMGIDDATIRVAETQTSVAGVSGGGLRGGGAVRIELRSMDNEKLVAAANKVKDVLNTKVKGITDVASSYVEGSPELRLTMDRDKIRAMGVSVGDVDEAISSAISGRKAGNISNDPLNNNQDTDINVRFKGADGFKASDVASIPIDVNGQTMFIGDVSDMKYATGPVRIRRVNKQRSITIFANAGARPLNDVLQDVRKALKDVDLGEGVSYRFTGQSDKMDDSFQQLFMALIMAMVLIYMLLAVLYESLITPFIRMFSLPLGIIGAILFLLVTNNTLNLYSMIGILVMDGVVAKNGTLLLDYTMTLQSRGYSAYDAIVEAGKVRLKPIMMTTITMVVGMMPTALAMSEGAETRVSMAWVIIGGLLSSTIFTLLIIPIIFMFFENHPASTWLEALRRRFSRGGKEEHNS</sequence>
<evidence type="ECO:0000256" key="1">
    <source>
        <dbReference type="SAM" id="Phobius"/>
    </source>
</evidence>
<dbReference type="PRINTS" id="PR00702">
    <property type="entry name" value="ACRIFLAVINRP"/>
</dbReference>
<dbReference type="AlphaFoldDB" id="A0A0B2JZX8"/>
<reference evidence="2 3" key="1">
    <citation type="journal article" date="2013" name="PLoS ONE">
        <title>Identification and characterization of three novel lipases belonging to families II and V from Anaerovibrio lipolyticus 5ST.</title>
        <authorList>
            <person name="Prive F."/>
            <person name="Kaderbhai N.N."/>
            <person name="Girdwood S."/>
            <person name="Worgan H.J."/>
            <person name="Pinloche E."/>
            <person name="Scollan N.D."/>
            <person name="Huws S.A."/>
            <person name="Newbold C.J."/>
        </authorList>
    </citation>
    <scope>NUCLEOTIDE SEQUENCE [LARGE SCALE GENOMIC DNA]</scope>
    <source>
        <strain evidence="2 3">5S</strain>
    </source>
</reference>
<dbReference type="InterPro" id="IPR027463">
    <property type="entry name" value="AcrB_DN_DC_subdom"/>
</dbReference>
<dbReference type="GO" id="GO:0042910">
    <property type="term" value="F:xenobiotic transmembrane transporter activity"/>
    <property type="evidence" value="ECO:0007669"/>
    <property type="project" value="TreeGrafter"/>
</dbReference>
<dbReference type="GO" id="GO:0005886">
    <property type="term" value="C:plasma membrane"/>
    <property type="evidence" value="ECO:0007669"/>
    <property type="project" value="TreeGrafter"/>
</dbReference>
<comment type="caution">
    <text evidence="2">The sequence shown here is derived from an EMBL/GenBank/DDBJ whole genome shotgun (WGS) entry which is preliminary data.</text>
</comment>
<feature type="transmembrane region" description="Helical" evidence="1">
    <location>
        <begin position="990"/>
        <end position="1014"/>
    </location>
</feature>
<dbReference type="PANTHER" id="PTHR32063">
    <property type="match status" value="1"/>
</dbReference>
<accession>A0A0B2JZX8</accession>